<dbReference type="InterPro" id="IPR009781">
    <property type="entry name" value="DUF1345"/>
</dbReference>
<feature type="transmembrane region" description="Helical" evidence="1">
    <location>
        <begin position="79"/>
        <end position="101"/>
    </location>
</feature>
<keyword evidence="1" id="KW-1133">Transmembrane helix</keyword>
<organism evidence="2 3">
    <name type="scientific">Pedobacter chitinilyticus</name>
    <dbReference type="NCBI Taxonomy" id="2233776"/>
    <lineage>
        <taxon>Bacteria</taxon>
        <taxon>Pseudomonadati</taxon>
        <taxon>Bacteroidota</taxon>
        <taxon>Sphingobacteriia</taxon>
        <taxon>Sphingobacteriales</taxon>
        <taxon>Sphingobacteriaceae</taxon>
        <taxon>Pedobacter</taxon>
    </lineage>
</organism>
<keyword evidence="1" id="KW-0812">Transmembrane</keyword>
<feature type="transmembrane region" description="Helical" evidence="1">
    <location>
        <begin position="113"/>
        <end position="131"/>
    </location>
</feature>
<dbReference type="OrthoDB" id="64737at2"/>
<evidence type="ECO:0000256" key="1">
    <source>
        <dbReference type="SAM" id="Phobius"/>
    </source>
</evidence>
<dbReference type="RefSeq" id="WP_113648318.1">
    <property type="nucleotide sequence ID" value="NZ_QMHN01000005.1"/>
</dbReference>
<protein>
    <submittedName>
        <fullName evidence="2">DUF1345 domain-containing protein</fullName>
    </submittedName>
</protein>
<keyword evidence="1" id="KW-0472">Membrane</keyword>
<reference evidence="2 3" key="1">
    <citation type="submission" date="2018-06" db="EMBL/GenBank/DDBJ databases">
        <title>Pedobacter endophyticus sp. nov., an endophytic bacterium isolated from a leaf of Triticum aestivum.</title>
        <authorList>
            <person name="Zhang L."/>
        </authorList>
    </citation>
    <scope>NUCLEOTIDE SEQUENCE [LARGE SCALE GENOMIC DNA]</scope>
    <source>
        <strain evidence="2 3">CM134L-2</strain>
    </source>
</reference>
<feature type="transmembrane region" description="Helical" evidence="1">
    <location>
        <begin position="40"/>
        <end position="59"/>
    </location>
</feature>
<evidence type="ECO:0000313" key="3">
    <source>
        <dbReference type="Proteomes" id="UP000284120"/>
    </source>
</evidence>
<feature type="transmembrane region" description="Helical" evidence="1">
    <location>
        <begin position="15"/>
        <end position="33"/>
    </location>
</feature>
<dbReference type="EMBL" id="SAYW01000005">
    <property type="protein sequence ID" value="RWU05555.1"/>
    <property type="molecule type" value="Genomic_DNA"/>
</dbReference>
<dbReference type="AlphaFoldDB" id="A0A3S3PMT0"/>
<keyword evidence="3" id="KW-1185">Reference proteome</keyword>
<comment type="caution">
    <text evidence="2">The sequence shown here is derived from an EMBL/GenBank/DDBJ whole genome shotgun (WGS) entry which is preliminary data.</text>
</comment>
<accession>A0A3S3PMT0</accession>
<feature type="transmembrane region" description="Helical" evidence="1">
    <location>
        <begin position="196"/>
        <end position="217"/>
    </location>
</feature>
<dbReference type="Proteomes" id="UP000284120">
    <property type="component" value="Unassembled WGS sequence"/>
</dbReference>
<sequence length="218" mass="24215">MGLKKIHHIKATEHLTISLVIAVIVYFLSAFLFDGLLSRLMLSWITFCAIQTAISWLVFAKSSATQTHQHASIEDGGRAITFLIVILATFAGMMAVFILLVKTDHGSKQWVEVLLGMLGMFLSWILVHTSYTSRYAHLYYGTKAGKLLKGLVFPGDEEPDFIDFAYHSFVIGMTFQVSDIDITSKRMRRLTLGHSLISFVFNTCIVALTISAVAGLFG</sequence>
<proteinExistence type="predicted"/>
<name>A0A3S3PMT0_9SPHI</name>
<dbReference type="Pfam" id="PF07077">
    <property type="entry name" value="DUF1345"/>
    <property type="match status" value="1"/>
</dbReference>
<evidence type="ECO:0000313" key="2">
    <source>
        <dbReference type="EMBL" id="RWU05555.1"/>
    </source>
</evidence>
<gene>
    <name evidence="2" type="ORF">DPV69_15515</name>
</gene>